<dbReference type="OrthoDB" id="3396933at2"/>
<dbReference type="GO" id="GO:0005829">
    <property type="term" value="C:cytosol"/>
    <property type="evidence" value="ECO:0007669"/>
    <property type="project" value="TreeGrafter"/>
</dbReference>
<dbReference type="InterPro" id="IPR036390">
    <property type="entry name" value="WH_DNA-bd_sf"/>
</dbReference>
<dbReference type="GO" id="GO:0043200">
    <property type="term" value="P:response to amino acid"/>
    <property type="evidence" value="ECO:0007669"/>
    <property type="project" value="TreeGrafter"/>
</dbReference>
<dbReference type="InterPro" id="IPR036388">
    <property type="entry name" value="WH-like_DNA-bd_sf"/>
</dbReference>
<dbReference type="GeneID" id="99653828"/>
<evidence type="ECO:0000256" key="4">
    <source>
        <dbReference type="SAM" id="MobiDB-lite"/>
    </source>
</evidence>
<evidence type="ECO:0000256" key="1">
    <source>
        <dbReference type="ARBA" id="ARBA00023015"/>
    </source>
</evidence>
<dbReference type="InterPro" id="IPR019888">
    <property type="entry name" value="Tscrpt_reg_AsnC-like"/>
</dbReference>
<organism evidence="6 7">
    <name type="scientific">Actinomadura madurae</name>
    <dbReference type="NCBI Taxonomy" id="1993"/>
    <lineage>
        <taxon>Bacteria</taxon>
        <taxon>Bacillati</taxon>
        <taxon>Actinomycetota</taxon>
        <taxon>Actinomycetes</taxon>
        <taxon>Streptosporangiales</taxon>
        <taxon>Thermomonosporaceae</taxon>
        <taxon>Actinomadura</taxon>
    </lineage>
</organism>
<name>A0A1I5F9P5_9ACTN</name>
<keyword evidence="2 6" id="KW-0238">DNA-binding</keyword>
<reference evidence="6 7" key="1">
    <citation type="submission" date="2016-10" db="EMBL/GenBank/DDBJ databases">
        <authorList>
            <person name="de Groot N.N."/>
        </authorList>
    </citation>
    <scope>NUCLEOTIDE SEQUENCE [LARGE SCALE GENOMIC DNA]</scope>
    <source>
        <strain evidence="6 7">DSM 43067</strain>
    </source>
</reference>
<dbReference type="Gene3D" id="3.30.70.920">
    <property type="match status" value="1"/>
</dbReference>
<dbReference type="InParanoid" id="A0A1I5F9P5"/>
<dbReference type="PROSITE" id="PS50956">
    <property type="entry name" value="HTH_ASNC_2"/>
    <property type="match status" value="1"/>
</dbReference>
<dbReference type="RefSeq" id="WP_021596855.1">
    <property type="nucleotide sequence ID" value="NZ_CP083237.1"/>
</dbReference>
<dbReference type="InterPro" id="IPR019887">
    <property type="entry name" value="Tscrpt_reg_AsnC/Lrp_C"/>
</dbReference>
<dbReference type="eggNOG" id="COG1522">
    <property type="taxonomic scope" value="Bacteria"/>
</dbReference>
<dbReference type="PRINTS" id="PR00033">
    <property type="entry name" value="HTHASNC"/>
</dbReference>
<dbReference type="PANTHER" id="PTHR30154:SF34">
    <property type="entry name" value="TRANSCRIPTIONAL REGULATOR AZLB"/>
    <property type="match status" value="1"/>
</dbReference>
<proteinExistence type="predicted"/>
<gene>
    <name evidence="6" type="ORF">SAMN04489713_104498</name>
</gene>
<evidence type="ECO:0000256" key="3">
    <source>
        <dbReference type="ARBA" id="ARBA00023163"/>
    </source>
</evidence>
<dbReference type="GO" id="GO:0043565">
    <property type="term" value="F:sequence-specific DNA binding"/>
    <property type="evidence" value="ECO:0007669"/>
    <property type="project" value="InterPro"/>
</dbReference>
<keyword evidence="1" id="KW-0805">Transcription regulation</keyword>
<dbReference type="Pfam" id="PF13412">
    <property type="entry name" value="HTH_24"/>
    <property type="match status" value="1"/>
</dbReference>
<dbReference type="STRING" id="1993.SAMN04489713_104498"/>
<sequence>MNHLSPAAPPPAGPAGRSAAPLDGVDRAILRELQADGRLSMRALAERVSVSRSSAHARVERLIADGVITGFGARVDPVRAGLGTAAYVLVTIEQNSWRHVSARLREVPGIEHLAFVGGDVDLVMLVRTADNASLRDIVLARVHALEGVRSTRTWLIFDETQVHRTEDGAEAPGT</sequence>
<dbReference type="AlphaFoldDB" id="A0A1I5F9P5"/>
<accession>A0A1I5F9P5</accession>
<dbReference type="PANTHER" id="PTHR30154">
    <property type="entry name" value="LEUCINE-RESPONSIVE REGULATORY PROTEIN"/>
    <property type="match status" value="1"/>
</dbReference>
<evidence type="ECO:0000256" key="2">
    <source>
        <dbReference type="ARBA" id="ARBA00023125"/>
    </source>
</evidence>
<dbReference type="Proteomes" id="UP000183413">
    <property type="component" value="Unassembled WGS sequence"/>
</dbReference>
<keyword evidence="7" id="KW-1185">Reference proteome</keyword>
<feature type="region of interest" description="Disordered" evidence="4">
    <location>
        <begin position="1"/>
        <end position="20"/>
    </location>
</feature>
<feature type="domain" description="HTH asnC-type" evidence="5">
    <location>
        <begin position="22"/>
        <end position="83"/>
    </location>
</feature>
<evidence type="ECO:0000313" key="7">
    <source>
        <dbReference type="Proteomes" id="UP000183413"/>
    </source>
</evidence>
<evidence type="ECO:0000259" key="5">
    <source>
        <dbReference type="PROSITE" id="PS50956"/>
    </source>
</evidence>
<keyword evidence="3" id="KW-0804">Transcription</keyword>
<protein>
    <submittedName>
        <fullName evidence="6">DNA-binding transcriptional regulator, Lrp family</fullName>
    </submittedName>
</protein>
<dbReference type="Pfam" id="PF01037">
    <property type="entry name" value="AsnC_trans_reg"/>
    <property type="match status" value="1"/>
</dbReference>
<dbReference type="SMART" id="SM00344">
    <property type="entry name" value="HTH_ASNC"/>
    <property type="match status" value="1"/>
</dbReference>
<dbReference type="SUPFAM" id="SSF46785">
    <property type="entry name" value="Winged helix' DNA-binding domain"/>
    <property type="match status" value="1"/>
</dbReference>
<dbReference type="Gene3D" id="1.10.10.10">
    <property type="entry name" value="Winged helix-like DNA-binding domain superfamily/Winged helix DNA-binding domain"/>
    <property type="match status" value="1"/>
</dbReference>
<dbReference type="EMBL" id="FOVH01000004">
    <property type="protein sequence ID" value="SFO20462.1"/>
    <property type="molecule type" value="Genomic_DNA"/>
</dbReference>
<dbReference type="InterPro" id="IPR011008">
    <property type="entry name" value="Dimeric_a/b-barrel"/>
</dbReference>
<evidence type="ECO:0000313" key="6">
    <source>
        <dbReference type="EMBL" id="SFO20462.1"/>
    </source>
</evidence>
<dbReference type="SUPFAM" id="SSF54909">
    <property type="entry name" value="Dimeric alpha+beta barrel"/>
    <property type="match status" value="1"/>
</dbReference>
<dbReference type="InterPro" id="IPR000485">
    <property type="entry name" value="AsnC-type_HTH_dom"/>
</dbReference>